<protein>
    <recommendedName>
        <fullName evidence="3">DUF5320 domain-containing protein</fullName>
    </recommendedName>
</protein>
<keyword evidence="1" id="KW-0175">Coiled coil</keyword>
<name>A0A0W8FC71_9ZZZZ</name>
<comment type="caution">
    <text evidence="2">The sequence shown here is derived from an EMBL/GenBank/DDBJ whole genome shotgun (WGS) entry which is preliminary data.</text>
</comment>
<accession>A0A0W8FC71</accession>
<dbReference type="InterPro" id="IPR035205">
    <property type="entry name" value="DUF5320"/>
</dbReference>
<sequence length="52" mass="6085">MGYGRGYGYIPAEPFRQTTPEEERDYLEAVVRNLEEELKAVRAQIERLQSKP</sequence>
<dbReference type="AlphaFoldDB" id="A0A0W8FC71"/>
<dbReference type="Pfam" id="PF17253">
    <property type="entry name" value="DUF5320"/>
    <property type="match status" value="1"/>
</dbReference>
<organism evidence="2">
    <name type="scientific">hydrocarbon metagenome</name>
    <dbReference type="NCBI Taxonomy" id="938273"/>
    <lineage>
        <taxon>unclassified sequences</taxon>
        <taxon>metagenomes</taxon>
        <taxon>ecological metagenomes</taxon>
    </lineage>
</organism>
<evidence type="ECO:0000256" key="1">
    <source>
        <dbReference type="SAM" id="Coils"/>
    </source>
</evidence>
<proteinExistence type="predicted"/>
<reference evidence="2" key="1">
    <citation type="journal article" date="2015" name="Proc. Natl. Acad. Sci. U.S.A.">
        <title>Networks of energetic and metabolic interactions define dynamics in microbial communities.</title>
        <authorList>
            <person name="Embree M."/>
            <person name="Liu J.K."/>
            <person name="Al-Bassam M.M."/>
            <person name="Zengler K."/>
        </authorList>
    </citation>
    <scope>NUCLEOTIDE SEQUENCE</scope>
</reference>
<feature type="coiled-coil region" evidence="1">
    <location>
        <begin position="24"/>
        <end position="51"/>
    </location>
</feature>
<evidence type="ECO:0008006" key="3">
    <source>
        <dbReference type="Google" id="ProtNLM"/>
    </source>
</evidence>
<evidence type="ECO:0000313" key="2">
    <source>
        <dbReference type="EMBL" id="KUG18453.1"/>
    </source>
</evidence>
<gene>
    <name evidence="2" type="ORF">ASZ90_011836</name>
</gene>
<dbReference type="EMBL" id="LNQE01001380">
    <property type="protein sequence ID" value="KUG18453.1"/>
    <property type="molecule type" value="Genomic_DNA"/>
</dbReference>